<dbReference type="InterPro" id="IPR036680">
    <property type="entry name" value="SPOR-like_sf"/>
</dbReference>
<name>A0A1I4RUE0_9FLAO</name>
<dbReference type="eggNOG" id="ENOG5032RMV">
    <property type="taxonomic scope" value="Bacteria"/>
</dbReference>
<organism evidence="1 2">
    <name type="scientific">Flavobacterium succinicans</name>
    <dbReference type="NCBI Taxonomy" id="29536"/>
    <lineage>
        <taxon>Bacteria</taxon>
        <taxon>Pseudomonadati</taxon>
        <taxon>Bacteroidota</taxon>
        <taxon>Flavobacteriia</taxon>
        <taxon>Flavobacteriales</taxon>
        <taxon>Flavobacteriaceae</taxon>
        <taxon>Flavobacterium</taxon>
    </lineage>
</organism>
<evidence type="ECO:0000313" key="2">
    <source>
        <dbReference type="Proteomes" id="UP000182961"/>
    </source>
</evidence>
<dbReference type="Gene3D" id="3.30.70.1070">
    <property type="entry name" value="Sporulation related repeat"/>
    <property type="match status" value="1"/>
</dbReference>
<reference evidence="2" key="1">
    <citation type="submission" date="2016-10" db="EMBL/GenBank/DDBJ databases">
        <authorList>
            <person name="Varghese N."/>
            <person name="Submissions S."/>
        </authorList>
    </citation>
    <scope>NUCLEOTIDE SEQUENCE [LARGE SCALE GENOMIC DNA]</scope>
    <source>
        <strain evidence="2">DSM 4002</strain>
    </source>
</reference>
<keyword evidence="2" id="KW-1185">Reference proteome</keyword>
<evidence type="ECO:0008006" key="3">
    <source>
        <dbReference type="Google" id="ProtNLM"/>
    </source>
</evidence>
<gene>
    <name evidence="1" type="ORF">SAMN05444143_101512</name>
</gene>
<evidence type="ECO:0000313" key="1">
    <source>
        <dbReference type="EMBL" id="SFM55633.1"/>
    </source>
</evidence>
<accession>A0A1I4RUE0</accession>
<dbReference type="GO" id="GO:0042834">
    <property type="term" value="F:peptidoglycan binding"/>
    <property type="evidence" value="ECO:0007669"/>
    <property type="project" value="InterPro"/>
</dbReference>
<dbReference type="Proteomes" id="UP000182961">
    <property type="component" value="Unassembled WGS sequence"/>
</dbReference>
<proteinExistence type="predicted"/>
<dbReference type="AlphaFoldDB" id="A0A1I4RUE0"/>
<sequence length="129" mass="15093">MKFPHLKKRIIFFALATITIAKMDAQKKKTEINQDPIVDQLLNEKRKINNTLSITDQYKIQVFNGTSDLAKKTLTEFKSSNKNLDATIIFQTPNYKVWVGNFRNRMDAERNLIDIRKRYKTAFLIKPGK</sequence>
<dbReference type="EMBL" id="FOUT01000001">
    <property type="protein sequence ID" value="SFM55633.1"/>
    <property type="molecule type" value="Genomic_DNA"/>
</dbReference>
<protein>
    <recommendedName>
        <fullName evidence="3">Sporulation related domain-containing protein</fullName>
    </recommendedName>
</protein>